<dbReference type="RefSeq" id="WP_114667533.1">
    <property type="nucleotide sequence ID" value="NZ_BMBR01000003.1"/>
</dbReference>
<keyword evidence="2" id="KW-1185">Reference proteome</keyword>
<dbReference type="Proteomes" id="UP001242903">
    <property type="component" value="Unassembled WGS sequence"/>
</dbReference>
<accession>A0ABT7RZ92</accession>
<evidence type="ECO:0000313" key="1">
    <source>
        <dbReference type="EMBL" id="MDM7646627.1"/>
    </source>
</evidence>
<proteinExistence type="predicted"/>
<dbReference type="EMBL" id="JAUCAQ010000012">
    <property type="protein sequence ID" value="MDM7646627.1"/>
    <property type="molecule type" value="Genomic_DNA"/>
</dbReference>
<sequence>MKTAVFIIVYSIVNALIISNGGDNFWAGWYMGLSVIFVYRTLDIISERKAKHDKYKDWADKLNRGEKL</sequence>
<organism evidence="1 2">
    <name type="scientific">Leuconostoc falkenbergense</name>
    <dbReference type="NCBI Taxonomy" id="2766470"/>
    <lineage>
        <taxon>Bacteria</taxon>
        <taxon>Bacillati</taxon>
        <taxon>Bacillota</taxon>
        <taxon>Bacilli</taxon>
        <taxon>Lactobacillales</taxon>
        <taxon>Lactobacillaceae</taxon>
        <taxon>Leuconostoc</taxon>
    </lineage>
</organism>
<evidence type="ECO:0000313" key="2">
    <source>
        <dbReference type="Proteomes" id="UP001242903"/>
    </source>
</evidence>
<protein>
    <submittedName>
        <fullName evidence="1">Uncharacterized protein</fullName>
    </submittedName>
</protein>
<gene>
    <name evidence="1" type="ORF">QUE93_06315</name>
</gene>
<dbReference type="GeneID" id="97231018"/>
<comment type="caution">
    <text evidence="1">The sequence shown here is derived from an EMBL/GenBank/DDBJ whole genome shotgun (WGS) entry which is preliminary data.</text>
</comment>
<reference evidence="1 2" key="1">
    <citation type="submission" date="2023-06" db="EMBL/GenBank/DDBJ databases">
        <title>Draft Genome Sequences of lactic acid bacteria strains isolated from fermented milk products.</title>
        <authorList>
            <person name="Elcheninov A.G."/>
            <person name="Klyukina A."/>
            <person name="Zayulina K.S."/>
            <person name="Gavirova L.A."/>
            <person name="Shcherbakova P.A."/>
            <person name="Shestakov A.I."/>
            <person name="Kublanov I.V."/>
            <person name="Kochetkova T.V."/>
        </authorList>
    </citation>
    <scope>NUCLEOTIDE SEQUENCE [LARGE SCALE GENOMIC DNA]</scope>
    <source>
        <strain evidence="1 2">TOM.81</strain>
    </source>
</reference>
<name>A0ABT7RZ92_9LACO</name>